<dbReference type="InterPro" id="IPR003722">
    <property type="entry name" value="Cbl_synth_CobH/CbiC"/>
</dbReference>
<dbReference type="GO" id="GO:0016993">
    <property type="term" value="F:precorrin-8X methylmutase activity"/>
    <property type="evidence" value="ECO:0007669"/>
    <property type="project" value="UniProtKB-EC"/>
</dbReference>
<evidence type="ECO:0000259" key="5">
    <source>
        <dbReference type="Pfam" id="PF02570"/>
    </source>
</evidence>
<proteinExistence type="inferred from homology"/>
<dbReference type="GO" id="GO:0009236">
    <property type="term" value="P:cobalamin biosynthetic process"/>
    <property type="evidence" value="ECO:0007669"/>
    <property type="project" value="UniProtKB-KW"/>
</dbReference>
<organism evidence="6 7">
    <name type="scientific">Devosia nanyangense</name>
    <dbReference type="NCBI Taxonomy" id="1228055"/>
    <lineage>
        <taxon>Bacteria</taxon>
        <taxon>Pseudomonadati</taxon>
        <taxon>Pseudomonadota</taxon>
        <taxon>Alphaproteobacteria</taxon>
        <taxon>Hyphomicrobiales</taxon>
        <taxon>Devosiaceae</taxon>
        <taxon>Devosia</taxon>
    </lineage>
</organism>
<evidence type="ECO:0000313" key="6">
    <source>
        <dbReference type="EMBL" id="MBI4921215.1"/>
    </source>
</evidence>
<dbReference type="PANTHER" id="PTHR43588:SF1">
    <property type="entry name" value="COBALT-PRECORRIN-8 METHYLMUTASE"/>
    <property type="match status" value="1"/>
</dbReference>
<sequence length="208" mass="21976">MIDYLKDPDAIYARSFATIRAEADLAGLGEDMQDVAVRMIHACGMVEIAPHIRASEDVVEKIEFALVERAPIFCDVEAVRAAIIPKYLHGNELIVTLNDPSVPALAKRLGTTRSAAAVDLWRDRLKGAIVVIGNAPTALFHLLEMLDAGAPKPAAIIATPVGFVGAEEAKAELDLDIHGVPFITLLGRRGGSAIAAAALNAIARGIAP</sequence>
<accession>A0A933NXH5</accession>
<dbReference type="Pfam" id="PF02570">
    <property type="entry name" value="CbiC"/>
    <property type="match status" value="1"/>
</dbReference>
<reference evidence="6" key="1">
    <citation type="submission" date="2020-07" db="EMBL/GenBank/DDBJ databases">
        <title>Huge and variable diversity of episymbiotic CPR bacteria and DPANN archaea in groundwater ecosystems.</title>
        <authorList>
            <person name="He C.Y."/>
            <person name="Keren R."/>
            <person name="Whittaker M."/>
            <person name="Farag I.F."/>
            <person name="Doudna J."/>
            <person name="Cate J.H.D."/>
            <person name="Banfield J.F."/>
        </authorList>
    </citation>
    <scope>NUCLEOTIDE SEQUENCE</scope>
    <source>
        <strain evidence="6">NC_groundwater_1586_Pr3_B-0.1um_66_15</strain>
    </source>
</reference>
<dbReference type="EMBL" id="JACRAF010000017">
    <property type="protein sequence ID" value="MBI4921215.1"/>
    <property type="molecule type" value="Genomic_DNA"/>
</dbReference>
<dbReference type="EC" id="5.4.99.61" evidence="6"/>
<feature type="domain" description="Cobalamin biosynthesis precorrin-8X methylmutase CobH/CbiC" evidence="5">
    <location>
        <begin position="11"/>
        <end position="204"/>
    </location>
</feature>
<protein>
    <submittedName>
        <fullName evidence="6">Precorrin-8X methylmutase</fullName>
        <ecNumber evidence="6">5.4.99.61</ecNumber>
    </submittedName>
</protein>
<dbReference type="AlphaFoldDB" id="A0A933NXH5"/>
<dbReference type="Gene3D" id="3.40.50.10230">
    <property type="entry name" value="Cobalamin biosynthesis CobH/CbiC, precorrin-8X methylmutase"/>
    <property type="match status" value="1"/>
</dbReference>
<dbReference type="SUPFAM" id="SSF63965">
    <property type="entry name" value="Precorrin-8X methylmutase CbiC/CobH"/>
    <property type="match status" value="1"/>
</dbReference>
<evidence type="ECO:0000256" key="1">
    <source>
        <dbReference type="ARBA" id="ARBA00004953"/>
    </source>
</evidence>
<evidence type="ECO:0000256" key="4">
    <source>
        <dbReference type="ARBA" id="ARBA00023235"/>
    </source>
</evidence>
<dbReference type="NCBIfam" id="NF006136">
    <property type="entry name" value="PRK08285.1"/>
    <property type="match status" value="1"/>
</dbReference>
<keyword evidence="3" id="KW-0169">Cobalamin biosynthesis</keyword>
<comment type="pathway">
    <text evidence="1">Cofactor biosynthesis; adenosylcobalamin biosynthesis.</text>
</comment>
<comment type="caution">
    <text evidence="6">The sequence shown here is derived from an EMBL/GenBank/DDBJ whole genome shotgun (WGS) entry which is preliminary data.</text>
</comment>
<dbReference type="InterPro" id="IPR036588">
    <property type="entry name" value="CobH/CbiC_sf"/>
</dbReference>
<evidence type="ECO:0000256" key="3">
    <source>
        <dbReference type="ARBA" id="ARBA00022573"/>
    </source>
</evidence>
<comment type="similarity">
    <text evidence="2">Belongs to the CobH/CbiC family.</text>
</comment>
<name>A0A933NXH5_9HYPH</name>
<dbReference type="PANTHER" id="PTHR43588">
    <property type="entry name" value="COBALT-PRECORRIN-8 METHYLMUTASE"/>
    <property type="match status" value="1"/>
</dbReference>
<keyword evidence="4 6" id="KW-0413">Isomerase</keyword>
<evidence type="ECO:0000313" key="7">
    <source>
        <dbReference type="Proteomes" id="UP000782610"/>
    </source>
</evidence>
<evidence type="ECO:0000256" key="2">
    <source>
        <dbReference type="ARBA" id="ARBA00009774"/>
    </source>
</evidence>
<gene>
    <name evidence="6" type="ORF">HY834_05660</name>
</gene>
<dbReference type="Proteomes" id="UP000782610">
    <property type="component" value="Unassembled WGS sequence"/>
</dbReference>